<dbReference type="PROSITE" id="PS51063">
    <property type="entry name" value="HTH_CRP_2"/>
    <property type="match status" value="1"/>
</dbReference>
<dbReference type="InterPro" id="IPR018490">
    <property type="entry name" value="cNMP-bd_dom_sf"/>
</dbReference>
<dbReference type="InterPro" id="IPR000595">
    <property type="entry name" value="cNMP-bd_dom"/>
</dbReference>
<dbReference type="AlphaFoldDB" id="A0A916JN86"/>
<name>A0A916JN86_9FLAO</name>
<dbReference type="InterPro" id="IPR036390">
    <property type="entry name" value="WH_DNA-bd_sf"/>
</dbReference>
<dbReference type="KEGG" id="ptan:CRYO30217_02156"/>
<evidence type="ECO:0000256" key="3">
    <source>
        <dbReference type="ARBA" id="ARBA00023163"/>
    </source>
</evidence>
<protein>
    <submittedName>
        <fullName evidence="5">Global nitrogen regulator</fullName>
    </submittedName>
</protein>
<organism evidence="5 6">
    <name type="scientific">Parvicella tangerina</name>
    <dbReference type="NCBI Taxonomy" id="2829795"/>
    <lineage>
        <taxon>Bacteria</taxon>
        <taxon>Pseudomonadati</taxon>
        <taxon>Bacteroidota</taxon>
        <taxon>Flavobacteriia</taxon>
        <taxon>Flavobacteriales</taxon>
        <taxon>Parvicellaceae</taxon>
        <taxon>Parvicella</taxon>
    </lineage>
</organism>
<dbReference type="Gene3D" id="2.60.120.10">
    <property type="entry name" value="Jelly Rolls"/>
    <property type="match status" value="1"/>
</dbReference>
<accession>A0A916JN86</accession>
<dbReference type="PANTHER" id="PTHR24567">
    <property type="entry name" value="CRP FAMILY TRANSCRIPTIONAL REGULATORY PROTEIN"/>
    <property type="match status" value="1"/>
</dbReference>
<proteinExistence type="predicted"/>
<keyword evidence="3" id="KW-0804">Transcription</keyword>
<dbReference type="Pfam" id="PF13545">
    <property type="entry name" value="HTH_Crp_2"/>
    <property type="match status" value="1"/>
</dbReference>
<dbReference type="GO" id="GO:0005829">
    <property type="term" value="C:cytosol"/>
    <property type="evidence" value="ECO:0007669"/>
    <property type="project" value="TreeGrafter"/>
</dbReference>
<evidence type="ECO:0000256" key="2">
    <source>
        <dbReference type="ARBA" id="ARBA00023125"/>
    </source>
</evidence>
<dbReference type="InterPro" id="IPR036388">
    <property type="entry name" value="WH-like_DNA-bd_sf"/>
</dbReference>
<dbReference type="EMBL" id="OU015584">
    <property type="protein sequence ID" value="CAG5083305.1"/>
    <property type="molecule type" value="Genomic_DNA"/>
</dbReference>
<feature type="domain" description="HTH crp-type" evidence="4">
    <location>
        <begin position="145"/>
        <end position="210"/>
    </location>
</feature>
<dbReference type="SUPFAM" id="SSF51206">
    <property type="entry name" value="cAMP-binding domain-like"/>
    <property type="match status" value="1"/>
</dbReference>
<dbReference type="PANTHER" id="PTHR24567:SF26">
    <property type="entry name" value="REGULATORY PROTEIN YEIL"/>
    <property type="match status" value="1"/>
</dbReference>
<sequence>MIEELQQQYGFLFEEALLNEIADIGTIRTISADGHLIDPGQYIKSIPLLLEGVIKVSRLDEDGDELLLYFIESGDTCAMTLNCCMQGSKSEIKAVAETDTKLLMIPLDKMEEWLVKYRSWRNFILNSYQSRLNEVLQTVDSIAFLKMDERLLHYLQDKTKIGHSETIHITHEEIAKDLHSSRVVISRLLKKLENEGQVKLHRNSIDVIDL</sequence>
<evidence type="ECO:0000313" key="5">
    <source>
        <dbReference type="EMBL" id="CAG5083305.1"/>
    </source>
</evidence>
<evidence type="ECO:0000313" key="6">
    <source>
        <dbReference type="Proteomes" id="UP000683507"/>
    </source>
</evidence>
<evidence type="ECO:0000256" key="1">
    <source>
        <dbReference type="ARBA" id="ARBA00023015"/>
    </source>
</evidence>
<dbReference type="SMART" id="SM00419">
    <property type="entry name" value="HTH_CRP"/>
    <property type="match status" value="1"/>
</dbReference>
<keyword evidence="6" id="KW-1185">Reference proteome</keyword>
<evidence type="ECO:0000259" key="4">
    <source>
        <dbReference type="PROSITE" id="PS51063"/>
    </source>
</evidence>
<dbReference type="InterPro" id="IPR050397">
    <property type="entry name" value="Env_Response_Regulators"/>
</dbReference>
<dbReference type="SUPFAM" id="SSF46785">
    <property type="entry name" value="Winged helix' DNA-binding domain"/>
    <property type="match status" value="1"/>
</dbReference>
<dbReference type="GO" id="GO:0003700">
    <property type="term" value="F:DNA-binding transcription factor activity"/>
    <property type="evidence" value="ECO:0007669"/>
    <property type="project" value="TreeGrafter"/>
</dbReference>
<reference evidence="5" key="1">
    <citation type="submission" date="2021-04" db="EMBL/GenBank/DDBJ databases">
        <authorList>
            <person name="Rodrigo-Torres L."/>
            <person name="Arahal R. D."/>
            <person name="Lucena T."/>
        </authorList>
    </citation>
    <scope>NUCLEOTIDE SEQUENCE</scope>
    <source>
        <strain evidence="5">AS29M-1</strain>
    </source>
</reference>
<dbReference type="InterPro" id="IPR014710">
    <property type="entry name" value="RmlC-like_jellyroll"/>
</dbReference>
<dbReference type="Gene3D" id="1.10.10.10">
    <property type="entry name" value="Winged helix-like DNA-binding domain superfamily/Winged helix DNA-binding domain"/>
    <property type="match status" value="1"/>
</dbReference>
<dbReference type="Pfam" id="PF00027">
    <property type="entry name" value="cNMP_binding"/>
    <property type="match status" value="1"/>
</dbReference>
<dbReference type="Proteomes" id="UP000683507">
    <property type="component" value="Chromosome"/>
</dbReference>
<dbReference type="GO" id="GO:0003677">
    <property type="term" value="F:DNA binding"/>
    <property type="evidence" value="ECO:0007669"/>
    <property type="project" value="UniProtKB-KW"/>
</dbReference>
<keyword evidence="1" id="KW-0805">Transcription regulation</keyword>
<dbReference type="CDD" id="cd00038">
    <property type="entry name" value="CAP_ED"/>
    <property type="match status" value="1"/>
</dbReference>
<keyword evidence="2" id="KW-0238">DNA-binding</keyword>
<dbReference type="InterPro" id="IPR012318">
    <property type="entry name" value="HTH_CRP"/>
</dbReference>
<dbReference type="RefSeq" id="WP_258542380.1">
    <property type="nucleotide sequence ID" value="NZ_OU015584.1"/>
</dbReference>
<gene>
    <name evidence="5" type="primary">ntcA</name>
    <name evidence="5" type="ORF">CRYO30217_02156</name>
</gene>